<reference evidence="2 4" key="1">
    <citation type="submission" date="2016-10" db="EMBL/GenBank/DDBJ databases">
        <authorList>
            <person name="de Groot N.N."/>
        </authorList>
    </citation>
    <scope>NUCLEOTIDE SEQUENCE [LARGE SCALE GENOMIC DNA]</scope>
    <source>
        <strain evidence="2 4">DSM 44149</strain>
    </source>
</reference>
<name>A0A1G9QUS7_ALLAB</name>
<dbReference type="AlphaFoldDB" id="A0A1G9QUS7"/>
<evidence type="ECO:0000313" key="4">
    <source>
        <dbReference type="Proteomes" id="UP000183376"/>
    </source>
</evidence>
<dbReference type="EMBL" id="LT629701">
    <property type="protein sequence ID" value="SDN74341.1"/>
    <property type="molecule type" value="Genomic_DNA"/>
</dbReference>
<dbReference type="RefSeq" id="WP_156051377.1">
    <property type="nucleotide sequence ID" value="NZ_JOEF01000022.1"/>
</dbReference>
<protein>
    <submittedName>
        <fullName evidence="2">Uncharacterized protein</fullName>
    </submittedName>
</protein>
<evidence type="ECO:0000256" key="1">
    <source>
        <dbReference type="SAM" id="Phobius"/>
    </source>
</evidence>
<accession>A0A1G9QUS7</accession>
<keyword evidence="1" id="KW-1133">Transmembrane helix</keyword>
<keyword evidence="1" id="KW-0812">Transmembrane</keyword>
<gene>
    <name evidence="2" type="ORF">SAMN04489726_0014</name>
    <name evidence="3" type="ORF">SAMN04489726_8025</name>
</gene>
<evidence type="ECO:0000313" key="3">
    <source>
        <dbReference type="EMBL" id="SDN74341.1"/>
    </source>
</evidence>
<dbReference type="STRING" id="211114.SAMN04489726_0014"/>
<organism evidence="2 4">
    <name type="scientific">Allokutzneria albata</name>
    <name type="common">Kibdelosporangium albatum</name>
    <dbReference type="NCBI Taxonomy" id="211114"/>
    <lineage>
        <taxon>Bacteria</taxon>
        <taxon>Bacillati</taxon>
        <taxon>Actinomycetota</taxon>
        <taxon>Actinomycetes</taxon>
        <taxon>Pseudonocardiales</taxon>
        <taxon>Pseudonocardiaceae</taxon>
        <taxon>Allokutzneria</taxon>
    </lineage>
</organism>
<proteinExistence type="predicted"/>
<dbReference type="Proteomes" id="UP000183376">
    <property type="component" value="Chromosome I"/>
</dbReference>
<evidence type="ECO:0000313" key="2">
    <source>
        <dbReference type="EMBL" id="SDM14748.1"/>
    </source>
</evidence>
<sequence>MSELALPDTAELVIKTFWFIVAIVAGVLVATWLLYFAARELVRAIRRGRS</sequence>
<feature type="transmembrane region" description="Helical" evidence="1">
    <location>
        <begin position="16"/>
        <end position="37"/>
    </location>
</feature>
<dbReference type="EMBL" id="LT629701">
    <property type="protein sequence ID" value="SDM14748.1"/>
    <property type="molecule type" value="Genomic_DNA"/>
</dbReference>
<keyword evidence="1" id="KW-0472">Membrane</keyword>
<keyword evidence="4" id="KW-1185">Reference proteome</keyword>